<dbReference type="Pfam" id="PF07687">
    <property type="entry name" value="M20_dimer"/>
    <property type="match status" value="1"/>
</dbReference>
<dbReference type="Gene3D" id="3.40.630.10">
    <property type="entry name" value="Zn peptidases"/>
    <property type="match status" value="1"/>
</dbReference>
<evidence type="ECO:0000313" key="4">
    <source>
        <dbReference type="EMBL" id="OAA86015.1"/>
    </source>
</evidence>
<comment type="cofactor">
    <cofactor evidence="2">
        <name>Mn(2+)</name>
        <dbReference type="ChEBI" id="CHEBI:29035"/>
    </cofactor>
    <text evidence="2">The Mn(2+) ion enhances activity.</text>
</comment>
<dbReference type="GO" id="GO:0019877">
    <property type="term" value="P:diaminopimelate biosynthetic process"/>
    <property type="evidence" value="ECO:0007669"/>
    <property type="project" value="UniProtKB-ARBA"/>
</dbReference>
<dbReference type="InterPro" id="IPR017439">
    <property type="entry name" value="Amidohydrolase"/>
</dbReference>
<feature type="binding site" evidence="2">
    <location>
        <position position="108"/>
    </location>
    <ligand>
        <name>Mn(2+)</name>
        <dbReference type="ChEBI" id="CHEBI:29035"/>
        <label>2</label>
    </ligand>
</feature>
<dbReference type="AlphaFoldDB" id="A0A162J0I6"/>
<dbReference type="FunFam" id="3.30.70.360:FF:000001">
    <property type="entry name" value="N-acetyldiaminopimelate deacetylase"/>
    <property type="match status" value="1"/>
</dbReference>
<protein>
    <submittedName>
        <fullName evidence="4">Putative hydrolase YxeP</fullName>
        <ecNumber evidence="4">3.-.-.-</ecNumber>
    </submittedName>
</protein>
<dbReference type="GO" id="GO:0046872">
    <property type="term" value="F:metal ion binding"/>
    <property type="evidence" value="ECO:0007669"/>
    <property type="project" value="UniProtKB-KW"/>
</dbReference>
<evidence type="ECO:0000256" key="1">
    <source>
        <dbReference type="ARBA" id="ARBA00022801"/>
    </source>
</evidence>
<dbReference type="OrthoDB" id="9776731at2"/>
<dbReference type="Gene3D" id="3.30.70.360">
    <property type="match status" value="1"/>
</dbReference>
<organism evidence="4 5">
    <name type="scientific">Clostridium ljungdahlii</name>
    <dbReference type="NCBI Taxonomy" id="1538"/>
    <lineage>
        <taxon>Bacteria</taxon>
        <taxon>Bacillati</taxon>
        <taxon>Bacillota</taxon>
        <taxon>Clostridia</taxon>
        <taxon>Eubacteriales</taxon>
        <taxon>Clostridiaceae</taxon>
        <taxon>Clostridium</taxon>
    </lineage>
</organism>
<dbReference type="GO" id="GO:0050118">
    <property type="term" value="F:N-acetyldiaminopimelate deacetylase activity"/>
    <property type="evidence" value="ECO:0007669"/>
    <property type="project" value="UniProtKB-ARBA"/>
</dbReference>
<dbReference type="PANTHER" id="PTHR11014:SF63">
    <property type="entry name" value="METALLOPEPTIDASE, PUTATIVE (AFU_ORTHOLOGUE AFUA_6G09600)-RELATED"/>
    <property type="match status" value="1"/>
</dbReference>
<comment type="caution">
    <text evidence="4">The sequence shown here is derived from an EMBL/GenBank/DDBJ whole genome shotgun (WGS) entry which is preliminary data.</text>
</comment>
<feature type="binding site" evidence="2">
    <location>
        <position position="144"/>
    </location>
    <ligand>
        <name>Mn(2+)</name>
        <dbReference type="ChEBI" id="CHEBI:29035"/>
        <label>2</label>
    </ligand>
</feature>
<dbReference type="InterPro" id="IPR002933">
    <property type="entry name" value="Peptidase_M20"/>
</dbReference>
<feature type="binding site" evidence="2">
    <location>
        <position position="110"/>
    </location>
    <ligand>
        <name>Mn(2+)</name>
        <dbReference type="ChEBI" id="CHEBI:29035"/>
        <label>2</label>
    </ligand>
</feature>
<dbReference type="InterPro" id="IPR011650">
    <property type="entry name" value="Peptidase_M20_dimer"/>
</dbReference>
<accession>A0A162J0I6</accession>
<evidence type="ECO:0000259" key="3">
    <source>
        <dbReference type="Pfam" id="PF07687"/>
    </source>
</evidence>
<keyword evidence="2" id="KW-0464">Manganese</keyword>
<dbReference type="PIRSF" id="PIRSF005962">
    <property type="entry name" value="Pept_M20D_amidohydro"/>
    <property type="match status" value="1"/>
</dbReference>
<keyword evidence="1 4" id="KW-0378">Hydrolase</keyword>
<dbReference type="PATRIC" id="fig|1538.10.peg.2847"/>
<feature type="binding site" evidence="2">
    <location>
        <position position="360"/>
    </location>
    <ligand>
        <name>Mn(2+)</name>
        <dbReference type="ChEBI" id="CHEBI:29035"/>
        <label>2</label>
    </ligand>
</feature>
<evidence type="ECO:0000256" key="2">
    <source>
        <dbReference type="PIRSR" id="PIRSR005962-1"/>
    </source>
</evidence>
<feature type="domain" description="Peptidase M20 dimerisation" evidence="3">
    <location>
        <begin position="191"/>
        <end position="281"/>
    </location>
</feature>
<dbReference type="SUPFAM" id="SSF53187">
    <property type="entry name" value="Zn-dependent exopeptidases"/>
    <property type="match status" value="1"/>
</dbReference>
<keyword evidence="2" id="KW-0479">Metal-binding</keyword>
<gene>
    <name evidence="4" type="primary">yxeP_5</name>
    <name evidence="4" type="ORF">WY13_02474</name>
</gene>
<dbReference type="Pfam" id="PF01546">
    <property type="entry name" value="Peptidase_M20"/>
    <property type="match status" value="1"/>
</dbReference>
<dbReference type="EC" id="3.-.-.-" evidence="4"/>
<dbReference type="NCBIfam" id="TIGR01891">
    <property type="entry name" value="amidohydrolases"/>
    <property type="match status" value="1"/>
</dbReference>
<dbReference type="Proteomes" id="UP000077407">
    <property type="component" value="Unassembled WGS sequence"/>
</dbReference>
<reference evidence="4 5" key="1">
    <citation type="journal article" date="2015" name="Biotechnol. Bioeng.">
        <title>Genome sequence and phenotypic characterization of Caulobacter segnis.</title>
        <authorList>
            <person name="Patel S."/>
            <person name="Fletcher B."/>
            <person name="Scott D.C."/>
            <person name="Ely B."/>
        </authorList>
    </citation>
    <scope>NUCLEOTIDE SEQUENCE [LARGE SCALE GENOMIC DNA]</scope>
    <source>
        <strain evidence="4 5">ERI-2</strain>
    </source>
</reference>
<dbReference type="InterPro" id="IPR036264">
    <property type="entry name" value="Bact_exopeptidase_dim_dom"/>
</dbReference>
<proteinExistence type="predicted"/>
<sequence>MVKQNVKFLENSKDTEFNKKMKDIFEYFHQRPELSYEEYDTTKELAKLLREGDIDILDLPMKTGLVAEIKGKKGGPTIAIRTDIDALPITEETNLTYKSKNKGKMHACGHDFHMTTILGAAYLLKRNQEKLQGNVRIIFQPAEESSHGAEEVIKTNALDGVQAIFGLHCDSELDVGTLGINVGPVTAAVDRFEVKVTGKGTHAAHPELGTDPIVAASSIITALQSIVSRNMHPLNPAIVSVTHIESGHTWNVIPEETYFEGTVRTLNVKDRKLIPQRIKILSKSIAEAYGAKANFSWHEGPPATNNDKDWTEMAIDVARQDGYRVKIISPKMGGEDFAYYQKFLTGTFVNIGVGKGESVHSSKFKIDELALEKSIRYFKNLAEHALVILDNKND</sequence>
<dbReference type="EMBL" id="LITT01000027">
    <property type="protein sequence ID" value="OAA86015.1"/>
    <property type="molecule type" value="Genomic_DNA"/>
</dbReference>
<feature type="binding site" evidence="2">
    <location>
        <position position="168"/>
    </location>
    <ligand>
        <name>Mn(2+)</name>
        <dbReference type="ChEBI" id="CHEBI:29035"/>
        <label>2</label>
    </ligand>
</feature>
<name>A0A162J0I6_9CLOT</name>
<dbReference type="SUPFAM" id="SSF55031">
    <property type="entry name" value="Bacterial exopeptidase dimerisation domain"/>
    <property type="match status" value="1"/>
</dbReference>
<evidence type="ECO:0000313" key="5">
    <source>
        <dbReference type="Proteomes" id="UP000077407"/>
    </source>
</evidence>
<dbReference type="PANTHER" id="PTHR11014">
    <property type="entry name" value="PEPTIDASE M20 FAMILY MEMBER"/>
    <property type="match status" value="1"/>
</dbReference>
<dbReference type="RefSeq" id="WP_063555885.1">
    <property type="nucleotide sequence ID" value="NZ_LITT01000027.1"/>
</dbReference>